<feature type="signal peptide" evidence="1">
    <location>
        <begin position="1"/>
        <end position="17"/>
    </location>
</feature>
<organism evidence="2 3">
    <name type="scientific">Halopseudomonas xinjiangensis</name>
    <dbReference type="NCBI Taxonomy" id="487184"/>
    <lineage>
        <taxon>Bacteria</taxon>
        <taxon>Pseudomonadati</taxon>
        <taxon>Pseudomonadota</taxon>
        <taxon>Gammaproteobacteria</taxon>
        <taxon>Pseudomonadales</taxon>
        <taxon>Pseudomonadaceae</taxon>
        <taxon>Halopseudomonas</taxon>
    </lineage>
</organism>
<keyword evidence="1" id="KW-0732">Signal</keyword>
<dbReference type="EMBL" id="LT629736">
    <property type="protein sequence ID" value="SDS49637.1"/>
    <property type="molecule type" value="Genomic_DNA"/>
</dbReference>
<dbReference type="STRING" id="487184.SAMN05216421_1632"/>
<evidence type="ECO:0000313" key="3">
    <source>
        <dbReference type="Proteomes" id="UP000243207"/>
    </source>
</evidence>
<dbReference type="RefSeq" id="WP_093392977.1">
    <property type="nucleotide sequence ID" value="NZ_LT629736.1"/>
</dbReference>
<keyword evidence="3" id="KW-1185">Reference proteome</keyword>
<feature type="chain" id="PRO_5009260196" description="DUF3080 family protein" evidence="1">
    <location>
        <begin position="18"/>
        <end position="359"/>
    </location>
</feature>
<dbReference type="Proteomes" id="UP000243207">
    <property type="component" value="Chromosome I"/>
</dbReference>
<name>A0A1H1SNP8_9GAMM</name>
<dbReference type="Pfam" id="PF11279">
    <property type="entry name" value="DUF3080"/>
    <property type="match status" value="1"/>
</dbReference>
<dbReference type="AlphaFoldDB" id="A0A1H1SNP8"/>
<gene>
    <name evidence="2" type="ORF">SAMN05216421_1632</name>
</gene>
<accession>A0A1H1SNP8</accession>
<protein>
    <recommendedName>
        <fullName evidence="4">DUF3080 family protein</fullName>
    </recommendedName>
</protein>
<proteinExistence type="predicted"/>
<evidence type="ECO:0000313" key="2">
    <source>
        <dbReference type="EMBL" id="SDS49637.1"/>
    </source>
</evidence>
<evidence type="ECO:0008006" key="4">
    <source>
        <dbReference type="Google" id="ProtNLM"/>
    </source>
</evidence>
<dbReference type="OrthoDB" id="6997572at2"/>
<reference evidence="3" key="1">
    <citation type="submission" date="2016-10" db="EMBL/GenBank/DDBJ databases">
        <authorList>
            <person name="Varghese N."/>
            <person name="Submissions S."/>
        </authorList>
    </citation>
    <scope>NUCLEOTIDE SEQUENCE [LARGE SCALE GENOMIC DNA]</scope>
    <source>
        <strain evidence="3">NRRL B-51270</strain>
    </source>
</reference>
<dbReference type="InterPro" id="IPR021431">
    <property type="entry name" value="DUF3080"/>
</dbReference>
<evidence type="ECO:0000256" key="1">
    <source>
        <dbReference type="SAM" id="SignalP"/>
    </source>
</evidence>
<sequence>MHRAIALVLLVTSCALAPGCAREPEANRQLSNYLDRVGRVLGQSWRPWDSEHLAQYRPPSRREAMQPVPELRLSLLDLLVESRECGPLQQLIAERNSSLGRLMAPSTLLGFEGELLRAVEGCLAVIGDQPGRESLVEDLQHIAQIKRDNLPQLFWNAVGGSEEFSRFLRFDGQPLPLSDSALANHQGVDAVRQLADIGTALPERLPADRSETEPLFATLARDQRSGQLIHSLARLTHTLDQASAMLRARPANHLCPMGSPTERSRTLLNVFSLFYAGEVQPQMAQAQRLGDPWQAALGDLRSIPGAAPAVDDYLKTLVGPETGLWVRYQRSIKEHSEAWQEVLGACQMRPGEPGWKNRR</sequence>